<dbReference type="KEGG" id="pqu:IG609_004605"/>
<evidence type="ECO:0000313" key="3">
    <source>
        <dbReference type="Proteomes" id="UP000806577"/>
    </source>
</evidence>
<protein>
    <submittedName>
        <fullName evidence="2">Uncharacterized protein</fullName>
    </submittedName>
</protein>
<feature type="compositionally biased region" description="Low complexity" evidence="1">
    <location>
        <begin position="77"/>
        <end position="86"/>
    </location>
</feature>
<dbReference type="EMBL" id="CP065177">
    <property type="protein sequence ID" value="URG49848.1"/>
    <property type="molecule type" value="Genomic_DNA"/>
</dbReference>
<organism evidence="2 3">
    <name type="scientific">Pectobacterium quasiaquaticum</name>
    <dbReference type="NCBI Taxonomy" id="2774015"/>
    <lineage>
        <taxon>Bacteria</taxon>
        <taxon>Pseudomonadati</taxon>
        <taxon>Pseudomonadota</taxon>
        <taxon>Gammaproteobacteria</taxon>
        <taxon>Enterobacterales</taxon>
        <taxon>Pectobacteriaceae</taxon>
        <taxon>Pectobacterium</taxon>
    </lineage>
</organism>
<dbReference type="RefSeq" id="WP_198481889.1">
    <property type="nucleotide sequence ID" value="NZ_CP065177.1"/>
</dbReference>
<evidence type="ECO:0000256" key="1">
    <source>
        <dbReference type="SAM" id="MobiDB-lite"/>
    </source>
</evidence>
<accession>A0A9Q8TS82</accession>
<name>A0A9Q8TS82_9GAMM</name>
<reference evidence="2 3" key="1">
    <citation type="journal article" date="2021" name="Int. J. Syst. Evol. Microbiol.">
        <title>&lt;i&gt;Pectobacterium quasiaquaticum&lt;/i&gt; sp. nov., isolated from waterways.</title>
        <authorList>
            <person name="Ben Moussa H."/>
            <person name="Pedron J."/>
            <person name="Bertrand C."/>
            <person name="Hecquet A."/>
            <person name="Barny M.A."/>
        </authorList>
    </citation>
    <scope>NUCLEOTIDE SEQUENCE [LARGE SCALE GENOMIC DNA]</scope>
    <source>
        <strain evidence="2 3">A477-S1-J17</strain>
    </source>
</reference>
<proteinExistence type="predicted"/>
<feature type="region of interest" description="Disordered" evidence="1">
    <location>
        <begin position="67"/>
        <end position="86"/>
    </location>
</feature>
<gene>
    <name evidence="2" type="ORF">IG609_004605</name>
</gene>
<dbReference type="Proteomes" id="UP000806577">
    <property type="component" value="Chromosome"/>
</dbReference>
<keyword evidence="3" id="KW-1185">Reference proteome</keyword>
<sequence>MKPKRQKGSLFPSEWGNRDIASAAKEVANNPLNKIASNREGFFGNVFEGTATRNGVTQKIRVITDHADPHIGGTGSGIITSSIPIK</sequence>
<dbReference type="AlphaFoldDB" id="A0A9Q8TS82"/>
<evidence type="ECO:0000313" key="2">
    <source>
        <dbReference type="EMBL" id="URG49848.1"/>
    </source>
</evidence>